<dbReference type="CDD" id="cd22268">
    <property type="entry name" value="DPBB_RlpA-like"/>
    <property type="match status" value="1"/>
</dbReference>
<comment type="caution">
    <text evidence="8">The sequence shown here is derived from an EMBL/GenBank/DDBJ whole genome shotgun (WGS) entry which is preliminary data.</text>
</comment>
<evidence type="ECO:0000259" key="6">
    <source>
        <dbReference type="Pfam" id="PF03330"/>
    </source>
</evidence>
<dbReference type="InterPro" id="IPR036908">
    <property type="entry name" value="RlpA-like_sf"/>
</dbReference>
<dbReference type="PANTHER" id="PTHR34183:SF1">
    <property type="entry name" value="ENDOLYTIC PEPTIDOGLYCAN TRANSGLYCOSYLASE RLPA"/>
    <property type="match status" value="1"/>
</dbReference>
<evidence type="ECO:0000256" key="3">
    <source>
        <dbReference type="ARBA" id="ARBA00023316"/>
    </source>
</evidence>
<reference evidence="8 9" key="1">
    <citation type="journal article" date="2018" name="Nat. Biotechnol.">
        <title>A standardized bacterial taxonomy based on genome phylogeny substantially revises the tree of life.</title>
        <authorList>
            <person name="Parks D.H."/>
            <person name="Chuvochina M."/>
            <person name="Waite D.W."/>
            <person name="Rinke C."/>
            <person name="Skarshewski A."/>
            <person name="Chaumeil P.A."/>
            <person name="Hugenholtz P."/>
        </authorList>
    </citation>
    <scope>NUCLEOTIDE SEQUENCE [LARGE SCALE GENOMIC DNA]</scope>
    <source>
        <strain evidence="8">UBA9360</strain>
    </source>
</reference>
<dbReference type="PANTHER" id="PTHR34183">
    <property type="entry name" value="ENDOLYTIC PEPTIDOGLYCAN TRANSGLYCOSYLASE RLPA"/>
    <property type="match status" value="1"/>
</dbReference>
<dbReference type="PROSITE" id="PS51257">
    <property type="entry name" value="PROKAR_LIPOPROTEIN"/>
    <property type="match status" value="1"/>
</dbReference>
<organism evidence="8 9">
    <name type="scientific">Idiomarina baltica</name>
    <dbReference type="NCBI Taxonomy" id="190892"/>
    <lineage>
        <taxon>Bacteria</taxon>
        <taxon>Pseudomonadati</taxon>
        <taxon>Pseudomonadota</taxon>
        <taxon>Gammaproteobacteria</taxon>
        <taxon>Alteromonadales</taxon>
        <taxon>Idiomarinaceae</taxon>
        <taxon>Idiomarina</taxon>
    </lineage>
</organism>
<keyword evidence="4" id="KW-0472">Membrane</keyword>
<evidence type="ECO:0000313" key="9">
    <source>
        <dbReference type="Proteomes" id="UP000262878"/>
    </source>
</evidence>
<dbReference type="SUPFAM" id="SSF50685">
    <property type="entry name" value="Barwin-like endoglucanases"/>
    <property type="match status" value="1"/>
</dbReference>
<dbReference type="Gene3D" id="2.40.40.10">
    <property type="entry name" value="RlpA-like domain"/>
    <property type="match status" value="1"/>
</dbReference>
<evidence type="ECO:0000259" key="7">
    <source>
        <dbReference type="Pfam" id="PF05036"/>
    </source>
</evidence>
<comment type="similarity">
    <text evidence="4 5">Belongs to the RlpA family.</text>
</comment>
<keyword evidence="4" id="KW-0449">Lipoprotein</keyword>
<dbReference type="AlphaFoldDB" id="A0A348WPA6"/>
<feature type="domain" description="RlpA-like protein double-psi beta-barrel" evidence="6">
    <location>
        <begin position="83"/>
        <end position="172"/>
    </location>
</feature>
<comment type="subcellular location">
    <subcellularLocation>
        <location evidence="4">Cell membrane</location>
        <topology evidence="4">Lipid-anchor</topology>
    </subcellularLocation>
</comment>
<dbReference type="Gene3D" id="3.30.70.1070">
    <property type="entry name" value="Sporulation related repeat"/>
    <property type="match status" value="1"/>
</dbReference>
<feature type="domain" description="SPOR" evidence="7">
    <location>
        <begin position="185"/>
        <end position="253"/>
    </location>
</feature>
<protein>
    <recommendedName>
        <fullName evidence="4">Endolytic peptidoglycan transglycosylase RlpA</fullName>
        <ecNumber evidence="4">4.2.2.-</ecNumber>
    </recommendedName>
</protein>
<dbReference type="NCBIfam" id="TIGR00413">
    <property type="entry name" value="rlpA"/>
    <property type="match status" value="1"/>
</dbReference>
<evidence type="ECO:0000256" key="2">
    <source>
        <dbReference type="ARBA" id="ARBA00023239"/>
    </source>
</evidence>
<dbReference type="GO" id="GO:0008932">
    <property type="term" value="F:lytic endotransglycosylase activity"/>
    <property type="evidence" value="ECO:0007669"/>
    <property type="project" value="UniProtKB-UniRule"/>
</dbReference>
<keyword evidence="3 4" id="KW-0961">Cell wall biogenesis/degradation</keyword>
<dbReference type="GO" id="GO:0042834">
    <property type="term" value="F:peptidoglycan binding"/>
    <property type="evidence" value="ECO:0007669"/>
    <property type="project" value="InterPro"/>
</dbReference>
<dbReference type="EMBL" id="DMUP01000143">
    <property type="protein sequence ID" value="HAR56368.1"/>
    <property type="molecule type" value="Genomic_DNA"/>
</dbReference>
<dbReference type="RefSeq" id="WP_272978173.1">
    <property type="nucleotide sequence ID" value="NZ_DAIRLQ010000003.1"/>
</dbReference>
<proteinExistence type="inferred from homology"/>
<dbReference type="InterPro" id="IPR034718">
    <property type="entry name" value="RlpA"/>
</dbReference>
<evidence type="ECO:0000256" key="4">
    <source>
        <dbReference type="HAMAP-Rule" id="MF_02071"/>
    </source>
</evidence>
<dbReference type="InterPro" id="IPR036680">
    <property type="entry name" value="SPOR-like_sf"/>
</dbReference>
<dbReference type="HAMAP" id="MF_02071">
    <property type="entry name" value="RlpA"/>
    <property type="match status" value="1"/>
</dbReference>
<evidence type="ECO:0000313" key="8">
    <source>
        <dbReference type="EMBL" id="HAR56368.1"/>
    </source>
</evidence>
<keyword evidence="4" id="KW-0564">Palmitate</keyword>
<dbReference type="InterPro" id="IPR007730">
    <property type="entry name" value="SPOR-like_dom"/>
</dbReference>
<dbReference type="GO" id="GO:0009279">
    <property type="term" value="C:cell outer membrane"/>
    <property type="evidence" value="ECO:0007669"/>
    <property type="project" value="TreeGrafter"/>
</dbReference>
<dbReference type="Proteomes" id="UP000262878">
    <property type="component" value="Unassembled WGS sequence"/>
</dbReference>
<keyword evidence="4" id="KW-1003">Cell membrane</keyword>
<dbReference type="InterPro" id="IPR009009">
    <property type="entry name" value="RlpA-like_DPBB"/>
</dbReference>
<dbReference type="FunFam" id="2.40.40.10:FF:000003">
    <property type="entry name" value="Endolytic peptidoglycan transglycosylase RlpA"/>
    <property type="match status" value="1"/>
</dbReference>
<evidence type="ECO:0000256" key="1">
    <source>
        <dbReference type="ARBA" id="ARBA00022729"/>
    </source>
</evidence>
<comment type="function">
    <text evidence="4">Lytic transglycosylase with a strong preference for naked glycan strands that lack stem peptides.</text>
</comment>
<accession>A0A348WPA6</accession>
<dbReference type="GO" id="GO:0071555">
    <property type="term" value="P:cell wall organization"/>
    <property type="evidence" value="ECO:0007669"/>
    <property type="project" value="UniProtKB-KW"/>
</dbReference>
<dbReference type="STRING" id="314276.OS145_12470"/>
<sequence>MTHKMVRLGASLVSCVVLLQGCSSQPSGRYQQAHDSAPTRIPTATELQSATPVQEPLSRQGNQDYQVNGVFYDVMESAEGYSETGIASWYGNKFHGHLTSNGEYYDMYSMTAAHTRLPLPTYVRVTNLNNQRQVIVRVNDRGPFHSDRLIDLSFAAAYKLDIVGHGTAPVKVEAIEFLSPAVEHRYYVQLFASEDAQKISTLRDQLPKNWQAHATTQSNESLHKLLLGPLPQVEANKWLQQVRAKGFPNAFRVKITANSAEATDSNNQN</sequence>
<name>A0A348WPA6_9GAMM</name>
<dbReference type="InterPro" id="IPR012997">
    <property type="entry name" value="RplA"/>
</dbReference>
<dbReference type="SUPFAM" id="SSF110997">
    <property type="entry name" value="Sporulation related repeat"/>
    <property type="match status" value="1"/>
</dbReference>
<dbReference type="EC" id="4.2.2.-" evidence="4"/>
<dbReference type="Pfam" id="PF05036">
    <property type="entry name" value="SPOR"/>
    <property type="match status" value="1"/>
</dbReference>
<evidence type="ECO:0000256" key="5">
    <source>
        <dbReference type="RuleBase" id="RU003495"/>
    </source>
</evidence>
<keyword evidence="2 4" id="KW-0456">Lyase</keyword>
<dbReference type="GO" id="GO:0000270">
    <property type="term" value="P:peptidoglycan metabolic process"/>
    <property type="evidence" value="ECO:0007669"/>
    <property type="project" value="UniProtKB-UniRule"/>
</dbReference>
<gene>
    <name evidence="4" type="primary">rlpA</name>
    <name evidence="8" type="ORF">DCR58_06225</name>
</gene>
<keyword evidence="1" id="KW-0732">Signal</keyword>
<dbReference type="Pfam" id="PF03330">
    <property type="entry name" value="DPBB_1"/>
    <property type="match status" value="1"/>
</dbReference>
<dbReference type="GO" id="GO:0005886">
    <property type="term" value="C:plasma membrane"/>
    <property type="evidence" value="ECO:0007669"/>
    <property type="project" value="UniProtKB-SubCell"/>
</dbReference>